<evidence type="ECO:0000313" key="3">
    <source>
        <dbReference type="EMBL" id="PEG30960.1"/>
    </source>
</evidence>
<sequence length="202" mass="23187">MDRNKVTNIKTLNKTRFLSFYEAEYENKKGNKRTWMIASRKKDEDLKEKFFNGKKDKDDAVVIAALHKPSNKLVIIRQFRIPVNDYVYELPAGLIDDGEEAKNSVVRELKEETGLTVTNIMENGKGRLYLSPGMTDECVSLVFCECEGEINTDGLEDDECIEPMIISREEAKKIISENSNMDIKCFLLLQSFVILGEKLFEI</sequence>
<accession>A0A2A7MHB5</accession>
<dbReference type="AlphaFoldDB" id="A0A2A7MHB5"/>
<dbReference type="GO" id="GO:0019693">
    <property type="term" value="P:ribose phosphate metabolic process"/>
    <property type="evidence" value="ECO:0007669"/>
    <property type="project" value="TreeGrafter"/>
</dbReference>
<dbReference type="RefSeq" id="WP_058295124.1">
    <property type="nucleotide sequence ID" value="NZ_CAMRXJ010000067.1"/>
</dbReference>
<dbReference type="OrthoDB" id="9788922at2"/>
<dbReference type="EMBL" id="PDCJ01000001">
    <property type="protein sequence ID" value="PEG30960.1"/>
    <property type="molecule type" value="Genomic_DNA"/>
</dbReference>
<dbReference type="PROSITE" id="PS51462">
    <property type="entry name" value="NUDIX"/>
    <property type="match status" value="1"/>
</dbReference>
<comment type="caution">
    <text evidence="3">The sequence shown here is derived from an EMBL/GenBank/DDBJ whole genome shotgun (WGS) entry which is preliminary data.</text>
</comment>
<organism evidence="3 4">
    <name type="scientific">Clostridium neonatale</name>
    <dbReference type="NCBI Taxonomy" id="137838"/>
    <lineage>
        <taxon>Bacteria</taxon>
        <taxon>Bacillati</taxon>
        <taxon>Bacillota</taxon>
        <taxon>Clostridia</taxon>
        <taxon>Eubacteriales</taxon>
        <taxon>Clostridiaceae</taxon>
        <taxon>Clostridium</taxon>
    </lineage>
</organism>
<gene>
    <name evidence="3" type="ORF">CQ394_04345</name>
</gene>
<protein>
    <submittedName>
        <fullName evidence="3">NUDIX hydrolase</fullName>
    </submittedName>
</protein>
<evidence type="ECO:0000256" key="1">
    <source>
        <dbReference type="ARBA" id="ARBA00022801"/>
    </source>
</evidence>
<dbReference type="PANTHER" id="PTHR11839:SF1">
    <property type="entry name" value="ADP-SUGAR PYROPHOSPHATASE"/>
    <property type="match status" value="1"/>
</dbReference>
<dbReference type="GO" id="GO:0006753">
    <property type="term" value="P:nucleoside phosphate metabolic process"/>
    <property type="evidence" value="ECO:0007669"/>
    <property type="project" value="TreeGrafter"/>
</dbReference>
<dbReference type="Pfam" id="PF00293">
    <property type="entry name" value="NUDIX"/>
    <property type="match status" value="1"/>
</dbReference>
<evidence type="ECO:0000313" key="4">
    <source>
        <dbReference type="Proteomes" id="UP000220840"/>
    </source>
</evidence>
<name>A0A2A7MHB5_9CLOT</name>
<dbReference type="InterPro" id="IPR000086">
    <property type="entry name" value="NUDIX_hydrolase_dom"/>
</dbReference>
<dbReference type="InterPro" id="IPR015797">
    <property type="entry name" value="NUDIX_hydrolase-like_dom_sf"/>
</dbReference>
<proteinExistence type="predicted"/>
<dbReference type="GO" id="GO:0016787">
    <property type="term" value="F:hydrolase activity"/>
    <property type="evidence" value="ECO:0007669"/>
    <property type="project" value="UniProtKB-KW"/>
</dbReference>
<reference evidence="3 4" key="1">
    <citation type="submission" date="2017-10" db="EMBL/GenBank/DDBJ databases">
        <title>Effective Description of Clostridium neonatale sp. nov. linked to necrotizing enterocolitis in neonates and a clarification of species assignable to the genus Clostridium (Prazmowski 1880) emend. Lawson and Rainey 2016.</title>
        <authorList>
            <person name="Bernard K."/>
            <person name="Burdz T."/>
            <person name="Wiebe D."/>
            <person name="Balcewich B."/>
            <person name="Alfa M."/>
            <person name="Bernier A.-M."/>
        </authorList>
    </citation>
    <scope>NUCLEOTIDE SEQUENCE [LARGE SCALE GENOMIC DNA]</scope>
    <source>
        <strain evidence="3 4">LCDC99A005</strain>
    </source>
</reference>
<dbReference type="SUPFAM" id="SSF55811">
    <property type="entry name" value="Nudix"/>
    <property type="match status" value="1"/>
</dbReference>
<feature type="domain" description="Nudix hydrolase" evidence="2">
    <location>
        <begin position="56"/>
        <end position="189"/>
    </location>
</feature>
<dbReference type="PANTHER" id="PTHR11839">
    <property type="entry name" value="UDP/ADP-SUGAR PYROPHOSPHATASE"/>
    <property type="match status" value="1"/>
</dbReference>
<evidence type="ECO:0000259" key="2">
    <source>
        <dbReference type="PROSITE" id="PS51462"/>
    </source>
</evidence>
<dbReference type="CDD" id="cd03424">
    <property type="entry name" value="NUDIX_ADPRase_Nudt5_UGPPase_Nudt14"/>
    <property type="match status" value="1"/>
</dbReference>
<dbReference type="InterPro" id="IPR020476">
    <property type="entry name" value="Nudix_hydrolase"/>
</dbReference>
<keyword evidence="4" id="KW-1185">Reference proteome</keyword>
<dbReference type="STRING" id="137838.GCA_001458595_02334"/>
<dbReference type="PRINTS" id="PR00502">
    <property type="entry name" value="NUDIXFAMILY"/>
</dbReference>
<keyword evidence="1 3" id="KW-0378">Hydrolase</keyword>
<dbReference type="Gene3D" id="3.90.79.10">
    <property type="entry name" value="Nucleoside Triphosphate Pyrophosphohydrolase"/>
    <property type="match status" value="1"/>
</dbReference>
<dbReference type="Proteomes" id="UP000220840">
    <property type="component" value="Unassembled WGS sequence"/>
</dbReference>